<protein>
    <submittedName>
        <fullName evidence="1">Uncharacterized protein</fullName>
    </submittedName>
</protein>
<comment type="caution">
    <text evidence="1">The sequence shown here is derived from an EMBL/GenBank/DDBJ whole genome shotgun (WGS) entry which is preliminary data.</text>
</comment>
<sequence>MNRVTKEVGKPNVSPEEKLQNLLQQGVLKSKKDVQKLYFSLRKSNSESKRPDFLTSYEKFEEKVDQFIWTKETLAALEAVVGIDLPLEKFHQYHRYIPKEWVEEKAKWLTGSTNQKGKKAVSFMRGIGKIAPDDNLRGEGIKFPDASFKLPFDTGVKNPNWDVDIINGANIGTKHKRVIRLNPVRCALANARRNKVDAVVLSNVINFNFLKAGGLNHVLKALISGLNTSIELLEPSYQGKARRILENLPDNEVIYETTAEAFANVMSGVRKICWQPEELGGGPEFPGPHFLFLGYNDERIIASSARWALNYLTFLAQQELDAEIKAVKSARGRAKHNKKQKEAEKLSVKLRTLANERSRTVISYIRDQDRERFYNKVRSFVIRKFEEVIPNCKVIGMRTKNYLKFGDEVVEFNIPSHTQVTDTLLADFTDHYAPQVLKGKFPRVVVICHPFALNFRMTVREVDAKGKRGSSNIYVAPIAIDDQFLRKALEHTLGNPHPLARAISRWQFQPGVMRLTCRHGIISTNEFSIQSLINADAKHDDNGKKPVKPVNQETQMTKNIWIMESSDPHWGWHSKEFVIDNGKSGSALRFLGMDEAVIEMMRHAKLFENGKIPVHCFVMNDDPAQGNHFQIQQQTHPHKMPYALIEDELRKRLDLARTAQAADFVKIFKETCVFVLHQLQVRGEAWVQDQMEQLLERHLEPNIDFFDALLTRSRQSGLIIRGVSNFAETPCKYDGRDIGFINYGTGNHFGNTVNNELTEGRVYAKILRSLLLSRPNWANQKQLLETFVKAPLYSNQFIGWGTIHAPGKYEWGLEFRDAPTRLTSWGDTLLGAVRNDEKRGNYSRIFEGRVTLKTCGDKHFCGFVRTSHTLYHMAPPGTHTDSFGERGFPPNNTGVSFIGLPVDGPDSGPVLVRALLYDQIKKYFENPYDFNWEEFLPNPA</sequence>
<dbReference type="EMBL" id="LCEQ01000005">
    <property type="protein sequence ID" value="KKS75892.1"/>
    <property type="molecule type" value="Genomic_DNA"/>
</dbReference>
<gene>
    <name evidence="1" type="ORF">UV48_C0005G0018</name>
</gene>
<name>A0A0G1BRB5_9BACT</name>
<organism evidence="1 2">
    <name type="scientific">Candidatus Azambacteria bacterium GW2011_GWA2_42_9</name>
    <dbReference type="NCBI Taxonomy" id="1618613"/>
    <lineage>
        <taxon>Bacteria</taxon>
        <taxon>Candidatus Azamiibacteriota</taxon>
    </lineage>
</organism>
<dbReference type="AlphaFoldDB" id="A0A0G1BRB5"/>
<evidence type="ECO:0000313" key="2">
    <source>
        <dbReference type="Proteomes" id="UP000034563"/>
    </source>
</evidence>
<accession>A0A0G1BRB5</accession>
<reference evidence="1 2" key="1">
    <citation type="journal article" date="2015" name="Nature">
        <title>rRNA introns, odd ribosomes, and small enigmatic genomes across a large radiation of phyla.</title>
        <authorList>
            <person name="Brown C.T."/>
            <person name="Hug L.A."/>
            <person name="Thomas B.C."/>
            <person name="Sharon I."/>
            <person name="Castelle C.J."/>
            <person name="Singh A."/>
            <person name="Wilkins M.J."/>
            <person name="Williams K.H."/>
            <person name="Banfield J.F."/>
        </authorList>
    </citation>
    <scope>NUCLEOTIDE SEQUENCE [LARGE SCALE GENOMIC DNA]</scope>
</reference>
<proteinExistence type="predicted"/>
<evidence type="ECO:0000313" key="1">
    <source>
        <dbReference type="EMBL" id="KKS75892.1"/>
    </source>
</evidence>
<dbReference type="Proteomes" id="UP000034563">
    <property type="component" value="Unassembled WGS sequence"/>
</dbReference>